<feature type="domain" description="HTH tetR-type" evidence="5">
    <location>
        <begin position="14"/>
        <end position="74"/>
    </location>
</feature>
<dbReference type="InterPro" id="IPR009057">
    <property type="entry name" value="Homeodomain-like_sf"/>
</dbReference>
<dbReference type="GO" id="GO:0000976">
    <property type="term" value="F:transcription cis-regulatory region binding"/>
    <property type="evidence" value="ECO:0007669"/>
    <property type="project" value="TreeGrafter"/>
</dbReference>
<evidence type="ECO:0000313" key="6">
    <source>
        <dbReference type="EMBL" id="GLK01270.1"/>
    </source>
</evidence>
<dbReference type="Pfam" id="PF00440">
    <property type="entry name" value="TetR_N"/>
    <property type="match status" value="1"/>
</dbReference>
<evidence type="ECO:0000259" key="5">
    <source>
        <dbReference type="PROSITE" id="PS50977"/>
    </source>
</evidence>
<dbReference type="PANTHER" id="PTHR30055">
    <property type="entry name" value="HTH-TYPE TRANSCRIPTIONAL REGULATOR RUTR"/>
    <property type="match status" value="1"/>
</dbReference>
<reference evidence="6" key="1">
    <citation type="journal article" date="2014" name="Int. J. Syst. Evol. Microbiol.">
        <title>Complete genome sequence of Corynebacterium casei LMG S-19264T (=DSM 44701T), isolated from a smear-ripened cheese.</title>
        <authorList>
            <consortium name="US DOE Joint Genome Institute (JGI-PGF)"/>
            <person name="Walter F."/>
            <person name="Albersmeier A."/>
            <person name="Kalinowski J."/>
            <person name="Ruckert C."/>
        </authorList>
    </citation>
    <scope>NUCLEOTIDE SEQUENCE</scope>
    <source>
        <strain evidence="6">VKM Ac-1958</strain>
    </source>
</reference>
<dbReference type="EMBL" id="BSET01000001">
    <property type="protein sequence ID" value="GLK01270.1"/>
    <property type="molecule type" value="Genomic_DNA"/>
</dbReference>
<dbReference type="PROSITE" id="PS50977">
    <property type="entry name" value="HTH_TETR_2"/>
    <property type="match status" value="1"/>
</dbReference>
<feature type="DNA-binding region" description="H-T-H motif" evidence="4">
    <location>
        <begin position="37"/>
        <end position="56"/>
    </location>
</feature>
<dbReference type="Pfam" id="PF13305">
    <property type="entry name" value="TetR_C_33"/>
    <property type="match status" value="1"/>
</dbReference>
<dbReference type="SUPFAM" id="SSF48498">
    <property type="entry name" value="Tetracyclin repressor-like, C-terminal domain"/>
    <property type="match status" value="1"/>
</dbReference>
<keyword evidence="1" id="KW-0805">Transcription regulation</keyword>
<evidence type="ECO:0000256" key="1">
    <source>
        <dbReference type="ARBA" id="ARBA00023015"/>
    </source>
</evidence>
<dbReference type="PANTHER" id="PTHR30055:SF234">
    <property type="entry name" value="HTH-TYPE TRANSCRIPTIONAL REGULATOR BETI"/>
    <property type="match status" value="1"/>
</dbReference>
<evidence type="ECO:0000256" key="2">
    <source>
        <dbReference type="ARBA" id="ARBA00023125"/>
    </source>
</evidence>
<keyword evidence="3" id="KW-0804">Transcription</keyword>
<gene>
    <name evidence="6" type="ORF">GCM10017596_09850</name>
</gene>
<comment type="caution">
    <text evidence="6">The sequence shown here is derived from an EMBL/GenBank/DDBJ whole genome shotgun (WGS) entry which is preliminary data.</text>
</comment>
<keyword evidence="7" id="KW-1185">Reference proteome</keyword>
<dbReference type="InterPro" id="IPR001647">
    <property type="entry name" value="HTH_TetR"/>
</dbReference>
<accession>A0A9W6HRW3</accession>
<dbReference type="AlphaFoldDB" id="A0A9W6HRW3"/>
<dbReference type="Proteomes" id="UP001142325">
    <property type="component" value="Unassembled WGS sequence"/>
</dbReference>
<evidence type="ECO:0000256" key="3">
    <source>
        <dbReference type="ARBA" id="ARBA00023163"/>
    </source>
</evidence>
<dbReference type="GO" id="GO:0003700">
    <property type="term" value="F:DNA-binding transcription factor activity"/>
    <property type="evidence" value="ECO:0007669"/>
    <property type="project" value="TreeGrafter"/>
</dbReference>
<name>A0A9W6HRW3_9MICO</name>
<dbReference type="SUPFAM" id="SSF46689">
    <property type="entry name" value="Homeodomain-like"/>
    <property type="match status" value="1"/>
</dbReference>
<dbReference type="InterPro" id="IPR050109">
    <property type="entry name" value="HTH-type_TetR-like_transc_reg"/>
</dbReference>
<evidence type="ECO:0000256" key="4">
    <source>
        <dbReference type="PROSITE-ProRule" id="PRU00335"/>
    </source>
</evidence>
<organism evidence="6 7">
    <name type="scientific">Microbacterium keratanolyticum</name>
    <dbReference type="NCBI Taxonomy" id="67574"/>
    <lineage>
        <taxon>Bacteria</taxon>
        <taxon>Bacillati</taxon>
        <taxon>Actinomycetota</taxon>
        <taxon>Actinomycetes</taxon>
        <taxon>Micrococcales</taxon>
        <taxon>Microbacteriaceae</taxon>
        <taxon>Microbacterium</taxon>
    </lineage>
</organism>
<protein>
    <submittedName>
        <fullName evidence="6">TetR family transcriptional regulator</fullName>
    </submittedName>
</protein>
<reference evidence="6" key="2">
    <citation type="submission" date="2023-01" db="EMBL/GenBank/DDBJ databases">
        <authorList>
            <person name="Sun Q."/>
            <person name="Evtushenko L."/>
        </authorList>
    </citation>
    <scope>NUCLEOTIDE SEQUENCE</scope>
    <source>
        <strain evidence="6">VKM Ac-1958</strain>
    </source>
</reference>
<dbReference type="Gene3D" id="1.10.357.10">
    <property type="entry name" value="Tetracycline Repressor, domain 2"/>
    <property type="match status" value="1"/>
</dbReference>
<keyword evidence="2 4" id="KW-0238">DNA-binding</keyword>
<dbReference type="InterPro" id="IPR036271">
    <property type="entry name" value="Tet_transcr_reg_TetR-rel_C_sf"/>
</dbReference>
<dbReference type="InterPro" id="IPR025996">
    <property type="entry name" value="MT1864/Rv1816-like_C"/>
</dbReference>
<proteinExistence type="predicted"/>
<evidence type="ECO:0000313" key="7">
    <source>
        <dbReference type="Proteomes" id="UP001142325"/>
    </source>
</evidence>
<sequence>MLLMSSSKDAYHHGDLARALEDAAMQLLERMPASEVSLREVARAANVSHNAPYHHFSDRRGLLKVLAERSMVGLNAAVRTAVERADAPDAALRAGGAAYIRFAVEQANAFDVIYDPTVCIPGAPTATMAPLIVELEELLGEAAAAVGRGTADEITALWGMVHGLGTLAAAGHFTLAQALSAWDSTVASS</sequence>